<dbReference type="AlphaFoldDB" id="A0A0B8QDL8"/>
<organism evidence="2 3">
    <name type="scientific">Vibrio ishigakensis</name>
    <dbReference type="NCBI Taxonomy" id="1481914"/>
    <lineage>
        <taxon>Bacteria</taxon>
        <taxon>Pseudomonadati</taxon>
        <taxon>Pseudomonadota</taxon>
        <taxon>Gammaproteobacteria</taxon>
        <taxon>Vibrionales</taxon>
        <taxon>Vibrionaceae</taxon>
        <taxon>Vibrio</taxon>
    </lineage>
</organism>
<gene>
    <name evidence="2" type="ORF">JCM19241_1385</name>
</gene>
<reference evidence="2 3" key="2">
    <citation type="submission" date="2015-01" db="EMBL/GenBank/DDBJ databases">
        <authorList>
            <consortium name="NBRP consortium"/>
            <person name="Sawabe T."/>
            <person name="Meirelles P."/>
            <person name="Feng G."/>
            <person name="Sayaka M."/>
            <person name="Hattori M."/>
            <person name="Ohkuma M."/>
        </authorList>
    </citation>
    <scope>NUCLEOTIDE SEQUENCE [LARGE SCALE GENOMIC DNA]</scope>
    <source>
        <strain evidence="3">JCM 19241</strain>
    </source>
</reference>
<evidence type="ECO:0000313" key="2">
    <source>
        <dbReference type="EMBL" id="GAM75042.1"/>
    </source>
</evidence>
<evidence type="ECO:0000256" key="1">
    <source>
        <dbReference type="SAM" id="Phobius"/>
    </source>
</evidence>
<keyword evidence="1" id="KW-1133">Transmembrane helix</keyword>
<reference evidence="2 3" key="1">
    <citation type="submission" date="2015-01" db="EMBL/GenBank/DDBJ databases">
        <title>Vibrio sp. C94 JCM 19241 whole genome shotgun sequence.</title>
        <authorList>
            <person name="Sawabe T."/>
            <person name="Meirelles P."/>
            <person name="Feng G."/>
            <person name="Sayaka M."/>
            <person name="Hattori M."/>
            <person name="Ohkuma M."/>
        </authorList>
    </citation>
    <scope>NUCLEOTIDE SEQUENCE [LARGE SCALE GENOMIC DNA]</scope>
    <source>
        <strain evidence="3">JCM 19241</strain>
    </source>
</reference>
<name>A0A0B8QDL8_9VIBR</name>
<comment type="caution">
    <text evidence="2">The sequence shown here is derived from an EMBL/GenBank/DDBJ whole genome shotgun (WGS) entry which is preliminary data.</text>
</comment>
<keyword evidence="1" id="KW-0812">Transmembrane</keyword>
<sequence length="62" mass="6833">MVLIEYRILGFVAMLTAVATLFLTIVYGGLAIAGRDDDVFDAYQEGKQTLAKSLVSFFKRNA</sequence>
<dbReference type="Proteomes" id="UP000031666">
    <property type="component" value="Unassembled WGS sequence"/>
</dbReference>
<feature type="transmembrane region" description="Helical" evidence="1">
    <location>
        <begin position="6"/>
        <end position="30"/>
    </location>
</feature>
<keyword evidence="1" id="KW-0472">Membrane</keyword>
<dbReference type="EMBL" id="BBSC01000003">
    <property type="protein sequence ID" value="GAM75042.1"/>
    <property type="molecule type" value="Genomic_DNA"/>
</dbReference>
<dbReference type="STRING" id="1481914.JCM19241_1385"/>
<evidence type="ECO:0000313" key="3">
    <source>
        <dbReference type="Proteomes" id="UP000031666"/>
    </source>
</evidence>
<protein>
    <submittedName>
        <fullName evidence="2">Uncharacterized protein</fullName>
    </submittedName>
</protein>
<proteinExistence type="predicted"/>
<accession>A0A0B8QDL8</accession>